<protein>
    <submittedName>
        <fullName evidence="1">Uncharacterized protein</fullName>
    </submittedName>
</protein>
<name>A0A368VIX7_9BACL</name>
<feature type="non-terminal residue" evidence="1">
    <location>
        <position position="1"/>
    </location>
</feature>
<organism evidence="1 2">
    <name type="scientific">Paenibacillus prosopidis</name>
    <dbReference type="NCBI Taxonomy" id="630520"/>
    <lineage>
        <taxon>Bacteria</taxon>
        <taxon>Bacillati</taxon>
        <taxon>Bacillota</taxon>
        <taxon>Bacilli</taxon>
        <taxon>Bacillales</taxon>
        <taxon>Paenibacillaceae</taxon>
        <taxon>Paenibacillus</taxon>
    </lineage>
</organism>
<dbReference type="AlphaFoldDB" id="A0A368VIX7"/>
<proteinExistence type="predicted"/>
<evidence type="ECO:0000313" key="1">
    <source>
        <dbReference type="EMBL" id="RCW39614.1"/>
    </source>
</evidence>
<keyword evidence="2" id="KW-1185">Reference proteome</keyword>
<evidence type="ECO:0000313" key="2">
    <source>
        <dbReference type="Proteomes" id="UP000252415"/>
    </source>
</evidence>
<dbReference type="Proteomes" id="UP000252415">
    <property type="component" value="Unassembled WGS sequence"/>
</dbReference>
<dbReference type="EMBL" id="QPJD01000061">
    <property type="protein sequence ID" value="RCW39614.1"/>
    <property type="molecule type" value="Genomic_DNA"/>
</dbReference>
<sequence>VLRAATQYILILAGRSFFCKSNLLTPTGMLTDTIVEELAMQQFLFCFIEVTGRLVPICGIM</sequence>
<dbReference type="RefSeq" id="WP_220271211.1">
    <property type="nucleotide sequence ID" value="NZ_QPJD01000061.1"/>
</dbReference>
<comment type="caution">
    <text evidence="1">The sequence shown here is derived from an EMBL/GenBank/DDBJ whole genome shotgun (WGS) entry which is preliminary data.</text>
</comment>
<reference evidence="1 2" key="1">
    <citation type="submission" date="2018-07" db="EMBL/GenBank/DDBJ databases">
        <title>Genomic Encyclopedia of Type Strains, Phase III (KMG-III): the genomes of soil and plant-associated and newly described type strains.</title>
        <authorList>
            <person name="Whitman W."/>
        </authorList>
    </citation>
    <scope>NUCLEOTIDE SEQUENCE [LARGE SCALE GENOMIC DNA]</scope>
    <source>
        <strain evidence="1 2">CECT 7506</strain>
    </source>
</reference>
<gene>
    <name evidence="1" type="ORF">DFP97_1611</name>
</gene>
<accession>A0A368VIX7</accession>